<accession>A0ABU0FS50</accession>
<dbReference type="Proteomes" id="UP001242313">
    <property type="component" value="Unassembled WGS sequence"/>
</dbReference>
<comment type="caution">
    <text evidence="1">The sequence shown here is derived from an EMBL/GenBank/DDBJ whole genome shotgun (WGS) entry which is preliminary data.</text>
</comment>
<gene>
    <name evidence="1" type="ORF">J2S25_000921</name>
</gene>
<name>A0ABU0FS50_9BACI</name>
<keyword evidence="2" id="KW-1185">Reference proteome</keyword>
<organism evidence="1 2">
    <name type="scientific">Mesobacillus stamsii</name>
    <dbReference type="NCBI Taxonomy" id="225347"/>
    <lineage>
        <taxon>Bacteria</taxon>
        <taxon>Bacillati</taxon>
        <taxon>Bacillota</taxon>
        <taxon>Bacilli</taxon>
        <taxon>Bacillales</taxon>
        <taxon>Bacillaceae</taxon>
        <taxon>Mesobacillus</taxon>
    </lineage>
</organism>
<evidence type="ECO:0000313" key="1">
    <source>
        <dbReference type="EMBL" id="MDQ0412741.1"/>
    </source>
</evidence>
<dbReference type="EMBL" id="JAUSUN010000004">
    <property type="protein sequence ID" value="MDQ0412741.1"/>
    <property type="molecule type" value="Genomic_DNA"/>
</dbReference>
<proteinExistence type="predicted"/>
<dbReference type="RefSeq" id="WP_307191330.1">
    <property type="nucleotide sequence ID" value="NZ_JAUSUN010000004.1"/>
</dbReference>
<protein>
    <submittedName>
        <fullName evidence="1">Uncharacterized protein</fullName>
    </submittedName>
</protein>
<reference evidence="1 2" key="1">
    <citation type="submission" date="2023-07" db="EMBL/GenBank/DDBJ databases">
        <title>Genomic Encyclopedia of Type Strains, Phase IV (KMG-IV): sequencing the most valuable type-strain genomes for metagenomic binning, comparative biology and taxonomic classification.</title>
        <authorList>
            <person name="Goeker M."/>
        </authorList>
    </citation>
    <scope>NUCLEOTIDE SEQUENCE [LARGE SCALE GENOMIC DNA]</scope>
    <source>
        <strain evidence="1 2">DSM 19598</strain>
    </source>
</reference>
<evidence type="ECO:0000313" key="2">
    <source>
        <dbReference type="Proteomes" id="UP001242313"/>
    </source>
</evidence>
<sequence>MLNPYDNVGKVCKSLEKYFDTRTGRIKVKSRPVLIIGFEDTYDNPIKIDYEVLPISSLANINPDPNFDFYLNEDTYNLIGLDRPSYIRSHKTSWTNVKNMRIDEMLGDLKQALPATFNSIIELNREWVNKRTNAHSIIISI</sequence>